<keyword evidence="3 11" id="KW-1134">Transmembrane beta strand</keyword>
<evidence type="ECO:0000313" key="15">
    <source>
        <dbReference type="EMBL" id="TXS90277.1"/>
    </source>
</evidence>
<keyword evidence="10 11" id="KW-0998">Cell outer membrane</keyword>
<dbReference type="GO" id="GO:0009279">
    <property type="term" value="C:cell outer membrane"/>
    <property type="evidence" value="ECO:0007669"/>
    <property type="project" value="UniProtKB-SubCell"/>
</dbReference>
<dbReference type="InterPro" id="IPR036942">
    <property type="entry name" value="Beta-barrel_TonB_sf"/>
</dbReference>
<dbReference type="SUPFAM" id="SSF56935">
    <property type="entry name" value="Porins"/>
    <property type="match status" value="1"/>
</dbReference>
<evidence type="ECO:0000256" key="7">
    <source>
        <dbReference type="ARBA" id="ARBA00023065"/>
    </source>
</evidence>
<dbReference type="GO" id="GO:0006826">
    <property type="term" value="P:iron ion transport"/>
    <property type="evidence" value="ECO:0007669"/>
    <property type="project" value="UniProtKB-KW"/>
</dbReference>
<keyword evidence="2 11" id="KW-0813">Transport</keyword>
<dbReference type="PANTHER" id="PTHR32552:SF81">
    <property type="entry name" value="TONB-DEPENDENT OUTER MEMBRANE RECEPTOR"/>
    <property type="match status" value="1"/>
</dbReference>
<proteinExistence type="inferred from homology"/>
<dbReference type="Gene3D" id="2.40.170.20">
    <property type="entry name" value="TonB-dependent receptor, beta-barrel domain"/>
    <property type="match status" value="1"/>
</dbReference>
<dbReference type="InterPro" id="IPR039426">
    <property type="entry name" value="TonB-dep_rcpt-like"/>
</dbReference>
<comment type="caution">
    <text evidence="15">The sequence shown here is derived from an EMBL/GenBank/DDBJ whole genome shotgun (WGS) entry which is preliminary data.</text>
</comment>
<evidence type="ECO:0000256" key="2">
    <source>
        <dbReference type="ARBA" id="ARBA00022448"/>
    </source>
</evidence>
<dbReference type="PANTHER" id="PTHR32552">
    <property type="entry name" value="FERRICHROME IRON RECEPTOR-RELATED"/>
    <property type="match status" value="1"/>
</dbReference>
<evidence type="ECO:0000256" key="11">
    <source>
        <dbReference type="PROSITE-ProRule" id="PRU01360"/>
    </source>
</evidence>
<dbReference type="Pfam" id="PF07715">
    <property type="entry name" value="Plug"/>
    <property type="match status" value="1"/>
</dbReference>
<keyword evidence="16" id="KW-1185">Reference proteome</keyword>
<dbReference type="InterPro" id="IPR012910">
    <property type="entry name" value="Plug_dom"/>
</dbReference>
<dbReference type="Proteomes" id="UP000321039">
    <property type="component" value="Unassembled WGS sequence"/>
</dbReference>
<dbReference type="CDD" id="cd01347">
    <property type="entry name" value="ligand_gated_channel"/>
    <property type="match status" value="1"/>
</dbReference>
<evidence type="ECO:0000259" key="13">
    <source>
        <dbReference type="Pfam" id="PF00593"/>
    </source>
</evidence>
<evidence type="ECO:0000256" key="10">
    <source>
        <dbReference type="ARBA" id="ARBA00023237"/>
    </source>
</evidence>
<feature type="domain" description="TonB-dependent receptor-like beta-barrel" evidence="13">
    <location>
        <begin position="267"/>
        <end position="689"/>
    </location>
</feature>
<dbReference type="PROSITE" id="PS52016">
    <property type="entry name" value="TONB_DEPENDENT_REC_3"/>
    <property type="match status" value="1"/>
</dbReference>
<dbReference type="AlphaFoldDB" id="A0A5C8ZRZ2"/>
<keyword evidence="6" id="KW-0408">Iron</keyword>
<evidence type="ECO:0000256" key="1">
    <source>
        <dbReference type="ARBA" id="ARBA00004571"/>
    </source>
</evidence>
<feature type="domain" description="TonB-dependent receptor plug" evidence="14">
    <location>
        <begin position="79"/>
        <end position="185"/>
    </location>
</feature>
<dbReference type="InterPro" id="IPR000531">
    <property type="entry name" value="Beta-barrel_TonB"/>
</dbReference>
<gene>
    <name evidence="15" type="ORF">FV139_18650</name>
</gene>
<keyword evidence="5 11" id="KW-0812">Transmembrane</keyword>
<keyword evidence="4" id="KW-0410">Iron transport</keyword>
<evidence type="ECO:0000256" key="12">
    <source>
        <dbReference type="RuleBase" id="RU003357"/>
    </source>
</evidence>
<evidence type="ECO:0000256" key="4">
    <source>
        <dbReference type="ARBA" id="ARBA00022496"/>
    </source>
</evidence>
<evidence type="ECO:0000256" key="8">
    <source>
        <dbReference type="ARBA" id="ARBA00023077"/>
    </source>
</evidence>
<evidence type="ECO:0000256" key="6">
    <source>
        <dbReference type="ARBA" id="ARBA00023004"/>
    </source>
</evidence>
<keyword evidence="9 11" id="KW-0472">Membrane</keyword>
<reference evidence="15 16" key="1">
    <citation type="submission" date="2019-08" db="EMBL/GenBank/DDBJ databases">
        <title>Parahaliea maris sp. nov., isolated from the surface seawater.</title>
        <authorList>
            <person name="Liu Y."/>
        </authorList>
    </citation>
    <scope>NUCLEOTIDE SEQUENCE [LARGE SCALE GENOMIC DNA]</scope>
    <source>
        <strain evidence="15 16">HSLHS9</strain>
    </source>
</reference>
<comment type="subcellular location">
    <subcellularLocation>
        <location evidence="1 11">Cell outer membrane</location>
        <topology evidence="1 11">Multi-pass membrane protein</topology>
    </subcellularLocation>
</comment>
<keyword evidence="7" id="KW-0406">Ion transport</keyword>
<sequence>MATSFLNAIKIKVKKRIYLMKHTSISFPGSAGARSNKRFAAVSLAPLAFAISGLAGAQDGESKVLEEITVYAEKRSADLQNTSIAVATISGDQAIKQGLVNMGDLVKDMIGVNIQDVGEGSAVNVRGLGWDMPVDVGENAVAMYYDGSANTSQQAAIFGFYDMERMEVLRGPQGTLYGRNATAGVVHVYTRSPVPDEMEGYALAEFGNYSHSRYEGAVNIPLTEHSAVRIAASDIDRDGYMSTGSGDIDGTAVRAKYGYIPNDKFLLTLIGEYNDLGGVSPDINTPAASYDAGDPYVSSRVDPNQKYEFTTERYSAIVELDAGPGRITFTPAYSESERGGTTFIPFPPPGALMNYGDDVLEQTSAELRYASLAESEIQWVVGLYYYDREQEQSVAIGPCSGAGCFRGATSEAVFGQATVPVSDSFRVIVGGRYSEDESTLIQRNDPPGTPFADAAETFDNFTWKLGTELDLSEDAMAYATIATGTRPGGFNTGVNVDSPTFAEEKLTSYEVGIKSRWLEDTLQVNAAAFYFDYQDYQTTDAAGDPFLDPANFYVQFFNAADARNLGVELETVALIGDATRINAGVSYLDAEYTSEFELHENPFSDPINLKNEPLPRTPNWTVKLGIDHDFRLGDFGVLTLAAAMRYLDDHKGAAIPTPVTAIDSYSVIDLNASFSPNEGNWSINLWAKNADEEVYKMGASTNDVQAGPPRMYGASFRYDF</sequence>
<name>A0A5C8ZRZ2_9GAMM</name>
<evidence type="ECO:0000259" key="14">
    <source>
        <dbReference type="Pfam" id="PF07715"/>
    </source>
</evidence>
<dbReference type="Pfam" id="PF00593">
    <property type="entry name" value="TonB_dep_Rec_b-barrel"/>
    <property type="match status" value="1"/>
</dbReference>
<evidence type="ECO:0000256" key="3">
    <source>
        <dbReference type="ARBA" id="ARBA00022452"/>
    </source>
</evidence>
<comment type="similarity">
    <text evidence="11 12">Belongs to the TonB-dependent receptor family.</text>
</comment>
<dbReference type="EMBL" id="VRZA01000008">
    <property type="protein sequence ID" value="TXS90277.1"/>
    <property type="molecule type" value="Genomic_DNA"/>
</dbReference>
<organism evidence="15 16">
    <name type="scientific">Parahaliea maris</name>
    <dbReference type="NCBI Taxonomy" id="2716870"/>
    <lineage>
        <taxon>Bacteria</taxon>
        <taxon>Pseudomonadati</taxon>
        <taxon>Pseudomonadota</taxon>
        <taxon>Gammaproteobacteria</taxon>
        <taxon>Cellvibrionales</taxon>
        <taxon>Halieaceae</taxon>
        <taxon>Parahaliea</taxon>
    </lineage>
</organism>
<evidence type="ECO:0000313" key="16">
    <source>
        <dbReference type="Proteomes" id="UP000321039"/>
    </source>
</evidence>
<protein>
    <submittedName>
        <fullName evidence="15">TonB-dependent receptor</fullName>
    </submittedName>
</protein>
<keyword evidence="8 12" id="KW-0798">TonB box</keyword>
<evidence type="ECO:0000256" key="5">
    <source>
        <dbReference type="ARBA" id="ARBA00022692"/>
    </source>
</evidence>
<keyword evidence="15" id="KW-0675">Receptor</keyword>
<evidence type="ECO:0000256" key="9">
    <source>
        <dbReference type="ARBA" id="ARBA00023136"/>
    </source>
</evidence>
<accession>A0A5C8ZRZ2</accession>